<dbReference type="Proteomes" id="UP000243819">
    <property type="component" value="Unassembled WGS sequence"/>
</dbReference>
<dbReference type="InterPro" id="IPR006059">
    <property type="entry name" value="SBP"/>
</dbReference>
<evidence type="ECO:0000256" key="1">
    <source>
        <dbReference type="ARBA" id="ARBA00008520"/>
    </source>
</evidence>
<evidence type="ECO:0000256" key="8">
    <source>
        <dbReference type="PIRSR" id="PIRSR002825-1"/>
    </source>
</evidence>
<evidence type="ECO:0000313" key="11">
    <source>
        <dbReference type="Proteomes" id="UP000243819"/>
    </source>
</evidence>
<dbReference type="GO" id="GO:0055085">
    <property type="term" value="P:transmembrane transport"/>
    <property type="evidence" value="ECO:0007669"/>
    <property type="project" value="InterPro"/>
</dbReference>
<evidence type="ECO:0000256" key="2">
    <source>
        <dbReference type="ARBA" id="ARBA00022448"/>
    </source>
</evidence>
<dbReference type="GO" id="GO:0006826">
    <property type="term" value="P:iron ion transport"/>
    <property type="evidence" value="ECO:0007669"/>
    <property type="project" value="UniProtKB-KW"/>
</dbReference>
<dbReference type="PANTHER" id="PTHR30006:SF15">
    <property type="entry name" value="IRON-UTILIZATION PERIPLASMIC PROTEIN"/>
    <property type="match status" value="1"/>
</dbReference>
<dbReference type="InterPro" id="IPR006061">
    <property type="entry name" value="SBP_1_CS"/>
</dbReference>
<dbReference type="SUPFAM" id="SSF53850">
    <property type="entry name" value="Periplasmic binding protein-like II"/>
    <property type="match status" value="1"/>
</dbReference>
<dbReference type="EMBL" id="FOIF01000014">
    <property type="protein sequence ID" value="SES86029.1"/>
    <property type="molecule type" value="Genomic_DNA"/>
</dbReference>
<dbReference type="PROSITE" id="PS01037">
    <property type="entry name" value="SBP_BACTERIAL_1"/>
    <property type="match status" value="1"/>
</dbReference>
<keyword evidence="2" id="KW-0813">Transport</keyword>
<comment type="similarity">
    <text evidence="1">Belongs to the bacterial solute-binding protein 1 family.</text>
</comment>
<dbReference type="AlphaFoldDB" id="A0A1H9ZWC1"/>
<organism evidence="10 11">
    <name type="scientific">Anaerobranca gottschalkii DSM 13577</name>
    <dbReference type="NCBI Taxonomy" id="1120990"/>
    <lineage>
        <taxon>Bacteria</taxon>
        <taxon>Bacillati</taxon>
        <taxon>Bacillota</taxon>
        <taxon>Clostridia</taxon>
        <taxon>Eubacteriales</taxon>
        <taxon>Proteinivoracaceae</taxon>
        <taxon>Anaerobranca</taxon>
    </lineage>
</organism>
<dbReference type="OrthoDB" id="179400at2"/>
<evidence type="ECO:0000256" key="7">
    <source>
        <dbReference type="ARBA" id="ARBA00023065"/>
    </source>
</evidence>
<evidence type="ECO:0000256" key="9">
    <source>
        <dbReference type="SAM" id="SignalP"/>
    </source>
</evidence>
<dbReference type="RefSeq" id="WP_091349948.1">
    <property type="nucleotide sequence ID" value="NZ_FOIF01000014.1"/>
</dbReference>
<feature type="binding site" evidence="8">
    <location>
        <position position="223"/>
    </location>
    <ligand>
        <name>Fe cation</name>
        <dbReference type="ChEBI" id="CHEBI:24875"/>
    </ligand>
</feature>
<dbReference type="PIRSF" id="PIRSF002825">
    <property type="entry name" value="CfbpA"/>
    <property type="match status" value="1"/>
</dbReference>
<feature type="binding site" evidence="8">
    <location>
        <position position="224"/>
    </location>
    <ligand>
        <name>Fe cation</name>
        <dbReference type="ChEBI" id="CHEBI:24875"/>
    </ligand>
</feature>
<dbReference type="PANTHER" id="PTHR30006">
    <property type="entry name" value="THIAMINE-BINDING PERIPLASMIC PROTEIN-RELATED"/>
    <property type="match status" value="1"/>
</dbReference>
<dbReference type="InterPro" id="IPR026045">
    <property type="entry name" value="Ferric-bd"/>
</dbReference>
<accession>A0A1H9ZWC1</accession>
<evidence type="ECO:0000256" key="4">
    <source>
        <dbReference type="ARBA" id="ARBA00022723"/>
    </source>
</evidence>
<dbReference type="Pfam" id="PF13416">
    <property type="entry name" value="SBP_bac_8"/>
    <property type="match status" value="1"/>
</dbReference>
<keyword evidence="5 9" id="KW-0732">Signal</keyword>
<feature type="signal peptide" evidence="9">
    <location>
        <begin position="1"/>
        <end position="18"/>
    </location>
</feature>
<keyword evidence="6 8" id="KW-0408">Iron</keyword>
<dbReference type="GO" id="GO:0030288">
    <property type="term" value="C:outer membrane-bounded periplasmic space"/>
    <property type="evidence" value="ECO:0007669"/>
    <property type="project" value="TreeGrafter"/>
</dbReference>
<name>A0A1H9ZWC1_9FIRM</name>
<keyword evidence="7" id="KW-0406">Ion transport</keyword>
<proteinExistence type="inferred from homology"/>
<reference evidence="11" key="1">
    <citation type="submission" date="2016-10" db="EMBL/GenBank/DDBJ databases">
        <authorList>
            <person name="Varghese N."/>
            <person name="Submissions S."/>
        </authorList>
    </citation>
    <scope>NUCLEOTIDE SEQUENCE [LARGE SCALE GENOMIC DNA]</scope>
    <source>
        <strain evidence="11">DSM 13577</strain>
    </source>
</reference>
<keyword evidence="3" id="KW-0410">Iron transport</keyword>
<gene>
    <name evidence="10" type="ORF">SAMN03080614_101411</name>
</gene>
<dbReference type="Gene3D" id="3.40.190.10">
    <property type="entry name" value="Periplasmic binding protein-like II"/>
    <property type="match status" value="2"/>
</dbReference>
<keyword evidence="11" id="KW-1185">Reference proteome</keyword>
<protein>
    <submittedName>
        <fullName evidence="10">Iron(III) transport system substrate-binding protein</fullName>
    </submittedName>
</protein>
<evidence type="ECO:0000256" key="5">
    <source>
        <dbReference type="ARBA" id="ARBA00022729"/>
    </source>
</evidence>
<dbReference type="STRING" id="1120990.SAMN03080614_101411"/>
<keyword evidence="4 8" id="KW-0479">Metal-binding</keyword>
<sequence>MKKVVALLSLIFVILVSAGCTEQGTNNSNELVVYSSRNETFVQQLLDKFQEETGITVRALHAGEGVFNRIKEEKNNVQADIIIANDIGALEHLRMEGLLQGYTPKGVESIAKEFRAEDNSWIALSARTRVFIYNKDLITEEEMPKTIWELTDEKWKGQFAITRGGNGGMIGHVSALRYEWGDEKTSQWLSIIKDNAGAIMQGHGDIRRAVGAGEFKFGLVNNYYYHQQLREPENNNVGAIYPDQGEGEMGAVVNAAGVGFIKGAPNEENAKIFLDWLLKPENQKAFSYASLEVPLNPEIEAIPEAKKINEYKVHGMSLRDLGKYWLDTRELIEKSGLDLEIR</sequence>
<evidence type="ECO:0000256" key="3">
    <source>
        <dbReference type="ARBA" id="ARBA00022496"/>
    </source>
</evidence>
<evidence type="ECO:0000313" key="10">
    <source>
        <dbReference type="EMBL" id="SES86029.1"/>
    </source>
</evidence>
<dbReference type="PROSITE" id="PS51257">
    <property type="entry name" value="PROKAR_LIPOPROTEIN"/>
    <property type="match status" value="1"/>
</dbReference>
<evidence type="ECO:0000256" key="6">
    <source>
        <dbReference type="ARBA" id="ARBA00023004"/>
    </source>
</evidence>
<feature type="chain" id="PRO_5039332330" evidence="9">
    <location>
        <begin position="19"/>
        <end position="342"/>
    </location>
</feature>
<dbReference type="GO" id="GO:0046872">
    <property type="term" value="F:metal ion binding"/>
    <property type="evidence" value="ECO:0007669"/>
    <property type="project" value="UniProtKB-KW"/>
</dbReference>